<dbReference type="PANTHER" id="PTHR39324:SF1">
    <property type="entry name" value="CALCIUM DODECIN"/>
    <property type="match status" value="1"/>
</dbReference>
<proteinExistence type="predicted"/>
<dbReference type="InterPro" id="IPR036694">
    <property type="entry name" value="Dodecin-like_sf"/>
</dbReference>
<accession>A0A238GZP1</accession>
<dbReference type="PANTHER" id="PTHR39324">
    <property type="entry name" value="CALCIUM DODECIN"/>
    <property type="match status" value="1"/>
</dbReference>
<feature type="region of interest" description="Disordered" evidence="1">
    <location>
        <begin position="1"/>
        <end position="24"/>
    </location>
</feature>
<dbReference type="AlphaFoldDB" id="A0A238GZP1"/>
<evidence type="ECO:0000313" key="2">
    <source>
        <dbReference type="EMBL" id="SMF98441.1"/>
    </source>
</evidence>
<evidence type="ECO:0008006" key="4">
    <source>
        <dbReference type="Google" id="ProtNLM"/>
    </source>
</evidence>
<gene>
    <name evidence="2" type="ORF">BSIN_1726</name>
</gene>
<dbReference type="EMBL" id="FXAN01000025">
    <property type="protein sequence ID" value="SMF98441.1"/>
    <property type="molecule type" value="Genomic_DNA"/>
</dbReference>
<dbReference type="NCBIfam" id="NF043052">
    <property type="entry name" value="DodecBact"/>
    <property type="match status" value="1"/>
</dbReference>
<dbReference type="Proteomes" id="UP000198460">
    <property type="component" value="Unassembled WGS sequence"/>
</dbReference>
<reference evidence="2 3" key="1">
    <citation type="submission" date="2017-04" db="EMBL/GenBank/DDBJ databases">
        <authorList>
            <person name="Afonso C.L."/>
            <person name="Miller P.J."/>
            <person name="Scott M.A."/>
            <person name="Spackman E."/>
            <person name="Goraichik I."/>
            <person name="Dimitrov K.M."/>
            <person name="Suarez D.L."/>
            <person name="Swayne D.E."/>
        </authorList>
    </citation>
    <scope>NUCLEOTIDE SEQUENCE [LARGE SCALE GENOMIC DNA]</scope>
    <source>
        <strain evidence="2">LMG 28154</strain>
    </source>
</reference>
<dbReference type="Pfam" id="PF07311">
    <property type="entry name" value="Dodecin"/>
    <property type="match status" value="1"/>
</dbReference>
<protein>
    <recommendedName>
        <fullName evidence="4">Dodecin domain-containing protein</fullName>
    </recommendedName>
</protein>
<organism evidence="2 3">
    <name type="scientific">Burkholderia singularis</name>
    <dbReference type="NCBI Taxonomy" id="1503053"/>
    <lineage>
        <taxon>Bacteria</taxon>
        <taxon>Pseudomonadati</taxon>
        <taxon>Pseudomonadota</taxon>
        <taxon>Betaproteobacteria</taxon>
        <taxon>Burkholderiales</taxon>
        <taxon>Burkholderiaceae</taxon>
        <taxon>Burkholderia</taxon>
        <taxon>pseudomallei group</taxon>
    </lineage>
</organism>
<dbReference type="InterPro" id="IPR009923">
    <property type="entry name" value="Dodecin"/>
</dbReference>
<dbReference type="SUPFAM" id="SSF89807">
    <property type="entry name" value="Dodecin-like"/>
    <property type="match status" value="1"/>
</dbReference>
<name>A0A238GZP1_9BURK</name>
<dbReference type="Gene3D" id="3.30.1660.10">
    <property type="entry name" value="Flavin-binding protein dodecin"/>
    <property type="match status" value="1"/>
</dbReference>
<evidence type="ECO:0000256" key="1">
    <source>
        <dbReference type="SAM" id="MobiDB-lite"/>
    </source>
</evidence>
<sequence length="102" mass="11515">MKLPPIIPITQEGAGKPPRRPNDETTSLFLEPIMNDHVYKLIELTGSSRESSDDAIRNAISKAAKTVRNLHWFEVTDMRGHIEGDQVAHWQVTLKVGLRIDD</sequence>
<evidence type="ECO:0000313" key="3">
    <source>
        <dbReference type="Proteomes" id="UP000198460"/>
    </source>
</evidence>
<dbReference type="InterPro" id="IPR025543">
    <property type="entry name" value="Dodecin-like"/>
</dbReference>
<dbReference type="InterPro" id="IPR050049">
    <property type="entry name" value="Dodecin_bact"/>
</dbReference>